<sequence length="78" mass="9124">MTNQSRRASDPDEPAIRRLLTRAVKRSRTKPPVPPVPFGTETDPNREFSRDEPEAVWFFVFLPIFVLLYAIVEKMHVR</sequence>
<organism evidence="3 4">
    <name type="scientific">Bradyrhizobium canariense</name>
    <dbReference type="NCBI Taxonomy" id="255045"/>
    <lineage>
        <taxon>Bacteria</taxon>
        <taxon>Pseudomonadati</taxon>
        <taxon>Pseudomonadota</taxon>
        <taxon>Alphaproteobacteria</taxon>
        <taxon>Hyphomicrobiales</taxon>
        <taxon>Nitrobacteraceae</taxon>
        <taxon>Bradyrhizobium</taxon>
    </lineage>
</organism>
<protein>
    <submittedName>
        <fullName evidence="3">Uncharacterized protein</fullName>
    </submittedName>
</protein>
<feature type="transmembrane region" description="Helical" evidence="2">
    <location>
        <begin position="55"/>
        <end position="72"/>
    </location>
</feature>
<dbReference type="EMBL" id="NAFI01000120">
    <property type="protein sequence ID" value="OSJ18940.1"/>
    <property type="molecule type" value="Genomic_DNA"/>
</dbReference>
<accession>A0A1X3FK92</accession>
<keyword evidence="2" id="KW-1133">Transmembrane helix</keyword>
<name>A0A1X3FK92_9BRAD</name>
<comment type="caution">
    <text evidence="3">The sequence shown here is derived from an EMBL/GenBank/DDBJ whole genome shotgun (WGS) entry which is preliminary data.</text>
</comment>
<proteinExistence type="predicted"/>
<dbReference type="AlphaFoldDB" id="A0A1X3FK92"/>
<evidence type="ECO:0000313" key="4">
    <source>
        <dbReference type="Proteomes" id="UP000193553"/>
    </source>
</evidence>
<keyword evidence="2" id="KW-0472">Membrane</keyword>
<evidence type="ECO:0000313" key="3">
    <source>
        <dbReference type="EMBL" id="OSJ18940.1"/>
    </source>
</evidence>
<dbReference type="Proteomes" id="UP000193553">
    <property type="component" value="Unassembled WGS sequence"/>
</dbReference>
<feature type="region of interest" description="Disordered" evidence="1">
    <location>
        <begin position="26"/>
        <end position="48"/>
    </location>
</feature>
<keyword evidence="2" id="KW-0812">Transmembrane</keyword>
<evidence type="ECO:0000256" key="2">
    <source>
        <dbReference type="SAM" id="Phobius"/>
    </source>
</evidence>
<evidence type="ECO:0000256" key="1">
    <source>
        <dbReference type="SAM" id="MobiDB-lite"/>
    </source>
</evidence>
<gene>
    <name evidence="3" type="ORF">BSZ18_01240</name>
</gene>
<reference evidence="3 4" key="1">
    <citation type="submission" date="2017-03" db="EMBL/GenBank/DDBJ databases">
        <title>Whole genome sequences of fourteen strains of Bradyrhizobium canariense and one strain of Bradyrhizobium japonicum isolated from Lupinus (Papilionoideae: Genisteae) species in Algeria.</title>
        <authorList>
            <person name="Crovadore J."/>
            <person name="Chekireb D."/>
            <person name="Brachmann A."/>
            <person name="Chablais R."/>
            <person name="Cochard B."/>
            <person name="Lefort F."/>
        </authorList>
    </citation>
    <scope>NUCLEOTIDE SEQUENCE [LARGE SCALE GENOMIC DNA]</scope>
    <source>
        <strain evidence="3 4">UBMA195</strain>
    </source>
</reference>